<sequence length="139" mass="14254">MSDQLVVQGDMIKINPTFGPMIVNAPPVPMQMTVLPNIAGKAICVLGDERLPQIVGTYIKGAFTTPGVGTARVMGLAPNQPQPWLVVGGKPALCKGAQFQVLFLPTVPAVNPVNGVPDVPAPAMGTGVFIATEVGVVAG</sequence>
<accession>B1T4E8</accession>
<protein>
    <recommendedName>
        <fullName evidence="3">PAAR repeat-containing protein</fullName>
    </recommendedName>
</protein>
<dbReference type="InterPro" id="IPR045362">
    <property type="entry name" value="CIS_spike_tip"/>
</dbReference>
<organism evidence="1 2">
    <name type="scientific">Burkholderia ambifaria MEX-5</name>
    <dbReference type="NCBI Taxonomy" id="396597"/>
    <lineage>
        <taxon>Bacteria</taxon>
        <taxon>Pseudomonadati</taxon>
        <taxon>Pseudomonadota</taxon>
        <taxon>Betaproteobacteria</taxon>
        <taxon>Burkholderiales</taxon>
        <taxon>Burkholderiaceae</taxon>
        <taxon>Burkholderia</taxon>
        <taxon>Burkholderia cepacia complex</taxon>
    </lineage>
</organism>
<evidence type="ECO:0008006" key="3">
    <source>
        <dbReference type="Google" id="ProtNLM"/>
    </source>
</evidence>
<gene>
    <name evidence="1" type="ORF">BamMEX5DRAFT_2664</name>
</gene>
<name>B1T4E8_9BURK</name>
<dbReference type="EMBL" id="ABLK01000071">
    <property type="protein sequence ID" value="EDT41546.1"/>
    <property type="molecule type" value="Genomic_DNA"/>
</dbReference>
<dbReference type="Pfam" id="PF19267">
    <property type="entry name" value="CIS_spike_tip"/>
    <property type="match status" value="1"/>
</dbReference>
<evidence type="ECO:0000313" key="1">
    <source>
        <dbReference type="EMBL" id="EDT41546.1"/>
    </source>
</evidence>
<proteinExistence type="predicted"/>
<dbReference type="PATRIC" id="fig|396597.7.peg.5407"/>
<reference evidence="1 2" key="1">
    <citation type="submission" date="2008-03" db="EMBL/GenBank/DDBJ databases">
        <title>Sequencing of the draft genome and assembly of Burkholderia ambifaria MEX-5.</title>
        <authorList>
            <consortium name="US DOE Joint Genome Institute (JGI-PGF)"/>
            <person name="Copeland A."/>
            <person name="Lucas S."/>
            <person name="Lapidus A."/>
            <person name="Glavina del Rio T."/>
            <person name="Dalin E."/>
            <person name="Tice H."/>
            <person name="Bruce D."/>
            <person name="Goodwin L."/>
            <person name="Pitluck S."/>
            <person name="Larimer F."/>
            <person name="Land M.L."/>
            <person name="Hauser L."/>
            <person name="Tiedje J."/>
            <person name="Richardson P."/>
        </authorList>
    </citation>
    <scope>NUCLEOTIDE SEQUENCE [LARGE SCALE GENOMIC DNA]</scope>
    <source>
        <strain evidence="1 2">MEX-5</strain>
    </source>
</reference>
<dbReference type="Proteomes" id="UP000004814">
    <property type="component" value="Unassembled WGS sequence"/>
</dbReference>
<comment type="caution">
    <text evidence="1">The sequence shown here is derived from an EMBL/GenBank/DDBJ whole genome shotgun (WGS) entry which is preliminary data.</text>
</comment>
<dbReference type="AlphaFoldDB" id="B1T4E8"/>
<dbReference type="RefSeq" id="WP_006758599.1">
    <property type="nucleotide sequence ID" value="NZ_ABLK01000071.1"/>
</dbReference>
<evidence type="ECO:0000313" key="2">
    <source>
        <dbReference type="Proteomes" id="UP000004814"/>
    </source>
</evidence>